<dbReference type="EMBL" id="PYYB01000001">
    <property type="protein sequence ID" value="PTL59998.1"/>
    <property type="molecule type" value="Genomic_DNA"/>
</dbReference>
<keyword evidence="3" id="KW-1185">Reference proteome</keyword>
<proteinExistence type="predicted"/>
<evidence type="ECO:0000259" key="1">
    <source>
        <dbReference type="Pfam" id="PF12680"/>
    </source>
</evidence>
<dbReference type="RefSeq" id="WP_107568642.1">
    <property type="nucleotide sequence ID" value="NZ_PYYB01000001.1"/>
</dbReference>
<comment type="caution">
    <text evidence="2">The sequence shown here is derived from an EMBL/GenBank/DDBJ whole genome shotgun (WGS) entry which is preliminary data.</text>
</comment>
<evidence type="ECO:0000313" key="3">
    <source>
        <dbReference type="Proteomes" id="UP000240739"/>
    </source>
</evidence>
<dbReference type="Gene3D" id="3.10.450.50">
    <property type="match status" value="1"/>
</dbReference>
<dbReference type="Pfam" id="PF12680">
    <property type="entry name" value="SnoaL_2"/>
    <property type="match status" value="1"/>
</dbReference>
<dbReference type="AlphaFoldDB" id="A0A2T4ULC2"/>
<evidence type="ECO:0000313" key="2">
    <source>
        <dbReference type="EMBL" id="PTL59998.1"/>
    </source>
</evidence>
<dbReference type="SUPFAM" id="SSF54427">
    <property type="entry name" value="NTF2-like"/>
    <property type="match status" value="1"/>
</dbReference>
<reference evidence="2 3" key="1">
    <citation type="submission" date="2018-03" db="EMBL/GenBank/DDBJ databases">
        <title>Aquarubrobacter algicola gen. nov., sp. nov., a novel actinobacterium isolated from shallow eutrophic lake during the end of cyanobacterial harmful algal blooms.</title>
        <authorList>
            <person name="Chun S.J."/>
        </authorList>
    </citation>
    <scope>NUCLEOTIDE SEQUENCE [LARGE SCALE GENOMIC DNA]</scope>
    <source>
        <strain evidence="2 3">Seoho-28</strain>
    </source>
</reference>
<name>A0A2T4ULC2_9ACTN</name>
<protein>
    <recommendedName>
        <fullName evidence="1">SnoaL-like domain-containing protein</fullName>
    </recommendedName>
</protein>
<sequence length="127" mass="13986">MARRAAVVRELFRLLEEDGIDAVISATPDDVVWTPLGGGGQQFVGAEIRDYFAAQAAAGSAQTHRLYELEVHGEAIVARGAVHLHAPEAHQAFQPTWVYEFEGERLRRATGYPTYRDALAALEGRPR</sequence>
<accession>A0A2T4ULC2</accession>
<gene>
    <name evidence="2" type="ORF">C7Y72_10235</name>
</gene>
<dbReference type="Proteomes" id="UP000240739">
    <property type="component" value="Unassembled WGS sequence"/>
</dbReference>
<organism evidence="2 3">
    <name type="scientific">Paraconexibacter algicola</name>
    <dbReference type="NCBI Taxonomy" id="2133960"/>
    <lineage>
        <taxon>Bacteria</taxon>
        <taxon>Bacillati</taxon>
        <taxon>Actinomycetota</taxon>
        <taxon>Thermoleophilia</taxon>
        <taxon>Solirubrobacterales</taxon>
        <taxon>Paraconexibacteraceae</taxon>
        <taxon>Paraconexibacter</taxon>
    </lineage>
</organism>
<dbReference type="InterPro" id="IPR032710">
    <property type="entry name" value="NTF2-like_dom_sf"/>
</dbReference>
<feature type="domain" description="SnoaL-like" evidence="1">
    <location>
        <begin position="8"/>
        <end position="108"/>
    </location>
</feature>
<dbReference type="InterPro" id="IPR037401">
    <property type="entry name" value="SnoaL-like"/>
</dbReference>